<dbReference type="InterPro" id="IPR003770">
    <property type="entry name" value="MLTG-like"/>
</dbReference>
<feature type="site" description="Important for catalytic activity" evidence="7">
    <location>
        <position position="232"/>
    </location>
</feature>
<dbReference type="PANTHER" id="PTHR30518:SF2">
    <property type="entry name" value="ENDOLYTIC MUREIN TRANSGLYCOSYLASE"/>
    <property type="match status" value="1"/>
</dbReference>
<comment type="catalytic activity">
    <reaction evidence="7">
        <text>a peptidoglycan chain = a peptidoglycan chain with N-acetyl-1,6-anhydromuramyl-[peptide] at the reducing end + a peptidoglycan chain with N-acetylglucosamine at the non-reducing end.</text>
        <dbReference type="EC" id="4.2.2.29"/>
    </reaction>
</comment>
<reference evidence="8 9" key="1">
    <citation type="submission" date="2019-12" db="EMBL/GenBank/DDBJ databases">
        <title>Sequence classification of anaerobic respiratory reductive dehalogenases: First we see many, then we see few.</title>
        <authorList>
            <person name="Molenda O."/>
            <person name="Puentes Jacome L.A."/>
            <person name="Cao X."/>
            <person name="Nesbo C.L."/>
            <person name="Tang S."/>
            <person name="Morson N."/>
            <person name="Patron J."/>
            <person name="Lomheim L."/>
            <person name="Wishart D.S."/>
            <person name="Edwards E.A."/>
        </authorList>
    </citation>
    <scope>NUCLEOTIDE SEQUENCE [LARGE SCALE GENOMIC DNA]</scope>
    <source>
        <strain evidence="8 9">12DCA</strain>
    </source>
</reference>
<dbReference type="GO" id="GO:0071555">
    <property type="term" value="P:cell wall organization"/>
    <property type="evidence" value="ECO:0007669"/>
    <property type="project" value="UniProtKB-KW"/>
</dbReference>
<evidence type="ECO:0000256" key="4">
    <source>
        <dbReference type="ARBA" id="ARBA00023136"/>
    </source>
</evidence>
<dbReference type="GO" id="GO:0008932">
    <property type="term" value="F:lytic endotransglycosylase activity"/>
    <property type="evidence" value="ECO:0007669"/>
    <property type="project" value="UniProtKB-UniRule"/>
</dbReference>
<dbReference type="GO" id="GO:0009252">
    <property type="term" value="P:peptidoglycan biosynthetic process"/>
    <property type="evidence" value="ECO:0007669"/>
    <property type="project" value="UniProtKB-UniRule"/>
</dbReference>
<accession>A0A857DIM1</accession>
<evidence type="ECO:0000256" key="5">
    <source>
        <dbReference type="ARBA" id="ARBA00023239"/>
    </source>
</evidence>
<dbReference type="EC" id="4.2.2.29" evidence="7"/>
<evidence type="ECO:0000313" key="8">
    <source>
        <dbReference type="EMBL" id="QHA00342.1"/>
    </source>
</evidence>
<evidence type="ECO:0000256" key="1">
    <source>
        <dbReference type="ARBA" id="ARBA00022475"/>
    </source>
</evidence>
<dbReference type="RefSeq" id="WP_019225793.1">
    <property type="nucleotide sequence ID" value="NZ_CP046996.1"/>
</dbReference>
<gene>
    <name evidence="7 8" type="primary">mltG</name>
    <name evidence="8" type="ORF">GQ588_06695</name>
</gene>
<sequence length="344" mass="38824">MRRKRRKAPVRKKIYRIGIVLVLLLVLLASGSWWSGNLKPVSDSSDKVAFVLEPGMNASEVAAKLETDHLIRQASVFRQLCRINKADSKLVAGLYYLSPSMSAKEILDTLMKGPEPEVVRITIPEGYTVAQIVDKLVENSLGTKNEFYDAMKRFDQDDYSFLADIPSGENRLEGFLFPDTYFFDKKATPSQTIDRFLQRFKQELTPEITKRLAERNMSVSEWLIKASLVEKEAKKAEERPLIAGVFENRLKIDMPLESCATIQYILGEVKPVLTIADTQIDSPYNTYRNTGLPPGPIANPGHASLQAALYPKGTDYFFFVAKNDGSHAFAVTYEEHLKNVSIYQ</sequence>
<name>A0A857DIM1_9FIRM</name>
<dbReference type="Proteomes" id="UP000430508">
    <property type="component" value="Chromosome"/>
</dbReference>
<keyword evidence="4 7" id="KW-0472">Membrane</keyword>
<dbReference type="Gene3D" id="3.30.160.60">
    <property type="entry name" value="Classic Zinc Finger"/>
    <property type="match status" value="1"/>
</dbReference>
<comment type="similarity">
    <text evidence="7">Belongs to the transglycosylase MltG family.</text>
</comment>
<evidence type="ECO:0000256" key="7">
    <source>
        <dbReference type="HAMAP-Rule" id="MF_02065"/>
    </source>
</evidence>
<dbReference type="GO" id="GO:0005886">
    <property type="term" value="C:plasma membrane"/>
    <property type="evidence" value="ECO:0007669"/>
    <property type="project" value="UniProtKB-UniRule"/>
</dbReference>
<dbReference type="NCBIfam" id="TIGR00247">
    <property type="entry name" value="endolytic transglycosylase MltG"/>
    <property type="match status" value="1"/>
</dbReference>
<protein>
    <recommendedName>
        <fullName evidence="7">Endolytic murein transglycosylase</fullName>
        <ecNumber evidence="7">4.2.2.29</ecNumber>
    </recommendedName>
    <alternativeName>
        <fullName evidence="7">Peptidoglycan lytic transglycosylase</fullName>
    </alternativeName>
    <alternativeName>
        <fullName evidence="7">Peptidoglycan polymerization terminase</fullName>
    </alternativeName>
</protein>
<dbReference type="HAMAP" id="MF_02065">
    <property type="entry name" value="MltG"/>
    <property type="match status" value="1"/>
</dbReference>
<keyword evidence="2 7" id="KW-0812">Transmembrane</keyword>
<keyword evidence="5 7" id="KW-0456">Lyase</keyword>
<evidence type="ECO:0000256" key="3">
    <source>
        <dbReference type="ARBA" id="ARBA00022989"/>
    </source>
</evidence>
<evidence type="ECO:0000256" key="2">
    <source>
        <dbReference type="ARBA" id="ARBA00022692"/>
    </source>
</evidence>
<proteinExistence type="inferred from homology"/>
<evidence type="ECO:0000313" key="9">
    <source>
        <dbReference type="Proteomes" id="UP000430508"/>
    </source>
</evidence>
<dbReference type="CDD" id="cd08010">
    <property type="entry name" value="MltG_like"/>
    <property type="match status" value="1"/>
</dbReference>
<evidence type="ECO:0000256" key="6">
    <source>
        <dbReference type="ARBA" id="ARBA00023316"/>
    </source>
</evidence>
<dbReference type="Pfam" id="PF02618">
    <property type="entry name" value="YceG"/>
    <property type="match status" value="1"/>
</dbReference>
<dbReference type="EMBL" id="CP046996">
    <property type="protein sequence ID" value="QHA00342.1"/>
    <property type="molecule type" value="Genomic_DNA"/>
</dbReference>
<comment type="function">
    <text evidence="7">Functions as a peptidoglycan terminase that cleaves nascent peptidoglycan strands endolytically to terminate their elongation.</text>
</comment>
<organism evidence="8 9">
    <name type="scientific">Dehalobacter restrictus</name>
    <dbReference type="NCBI Taxonomy" id="55583"/>
    <lineage>
        <taxon>Bacteria</taxon>
        <taxon>Bacillati</taxon>
        <taxon>Bacillota</taxon>
        <taxon>Clostridia</taxon>
        <taxon>Eubacteriales</taxon>
        <taxon>Desulfitobacteriaceae</taxon>
        <taxon>Dehalobacter</taxon>
    </lineage>
</organism>
<dbReference type="AlphaFoldDB" id="A0A857DIM1"/>
<keyword evidence="1 7" id="KW-1003">Cell membrane</keyword>
<dbReference type="Gene3D" id="3.30.1490.480">
    <property type="entry name" value="Endolytic murein transglycosylase"/>
    <property type="match status" value="1"/>
</dbReference>
<keyword evidence="3 7" id="KW-1133">Transmembrane helix</keyword>
<keyword evidence="6 7" id="KW-0961">Cell wall biogenesis/degradation</keyword>
<dbReference type="PANTHER" id="PTHR30518">
    <property type="entry name" value="ENDOLYTIC MUREIN TRANSGLYCOSYLASE"/>
    <property type="match status" value="1"/>
</dbReference>